<reference evidence="2 3" key="1">
    <citation type="journal article" date="2019" name="J. Ind. Microbiol. Biotechnol.">
        <title>The complete genomic sequence of Streptomyces spectabilis NRRL-2792 and identification of secondary metabolite biosynthetic gene clusters.</title>
        <authorList>
            <person name="Sinha A."/>
            <person name="Phillips-Salemka S."/>
            <person name="Niraula T.A."/>
            <person name="Short K.A."/>
            <person name="Niraula N.P."/>
        </authorList>
    </citation>
    <scope>NUCLEOTIDE SEQUENCE [LARGE SCALE GENOMIC DNA]</scope>
    <source>
        <strain evidence="2 3">NRRL 2792</strain>
    </source>
</reference>
<organism evidence="2 3">
    <name type="scientific">Streptomyces spectabilis</name>
    <dbReference type="NCBI Taxonomy" id="68270"/>
    <lineage>
        <taxon>Bacteria</taxon>
        <taxon>Bacillati</taxon>
        <taxon>Actinomycetota</taxon>
        <taxon>Actinomycetes</taxon>
        <taxon>Kitasatosporales</taxon>
        <taxon>Streptomycetaceae</taxon>
        <taxon>Streptomyces</taxon>
    </lineage>
</organism>
<dbReference type="Proteomes" id="UP000316806">
    <property type="component" value="Chromosome"/>
</dbReference>
<dbReference type="RefSeq" id="WP_144001056.1">
    <property type="nucleotide sequence ID" value="NZ_CP040916.1"/>
</dbReference>
<keyword evidence="1" id="KW-1133">Transmembrane helix</keyword>
<evidence type="ECO:0000313" key="2">
    <source>
        <dbReference type="EMBL" id="QDQ09478.1"/>
    </source>
</evidence>
<feature type="transmembrane region" description="Helical" evidence="1">
    <location>
        <begin position="36"/>
        <end position="69"/>
    </location>
</feature>
<keyword evidence="1" id="KW-0812">Transmembrane</keyword>
<sequence>MDGFTIAGLVVGLILAVICLSLAAQAETTGGRIGWVLAAPVAVVVGVFLLIVVCVILALVAGLWLFAVVME</sequence>
<gene>
    <name evidence="2" type="ORF">FH965_01975</name>
</gene>
<name>A0A516R1D8_STRST</name>
<dbReference type="EMBL" id="CP040916">
    <property type="protein sequence ID" value="QDQ09478.1"/>
    <property type="molecule type" value="Genomic_DNA"/>
</dbReference>
<protein>
    <submittedName>
        <fullName evidence="2">Uncharacterized protein</fullName>
    </submittedName>
</protein>
<proteinExistence type="predicted"/>
<evidence type="ECO:0000313" key="3">
    <source>
        <dbReference type="Proteomes" id="UP000316806"/>
    </source>
</evidence>
<dbReference type="AlphaFoldDB" id="A0A516R1D8"/>
<keyword evidence="1" id="KW-0472">Membrane</keyword>
<evidence type="ECO:0000256" key="1">
    <source>
        <dbReference type="SAM" id="Phobius"/>
    </source>
</evidence>
<accession>A0A516R1D8</accession>